<organism evidence="1 2">
    <name type="scientific">Trichinella zimbabwensis</name>
    <dbReference type="NCBI Taxonomy" id="268475"/>
    <lineage>
        <taxon>Eukaryota</taxon>
        <taxon>Metazoa</taxon>
        <taxon>Ecdysozoa</taxon>
        <taxon>Nematoda</taxon>
        <taxon>Enoplea</taxon>
        <taxon>Dorylaimia</taxon>
        <taxon>Trichinellida</taxon>
        <taxon>Trichinellidae</taxon>
        <taxon>Trichinella</taxon>
    </lineage>
</organism>
<sequence length="37" mass="4153">MCFQSKDRAAVSEKRPRKSFRNLQGGKAICERAIKAA</sequence>
<evidence type="ECO:0000313" key="2">
    <source>
        <dbReference type="Proteomes" id="UP000055024"/>
    </source>
</evidence>
<name>A0A0V1GKN5_9BILA</name>
<evidence type="ECO:0000313" key="1">
    <source>
        <dbReference type="EMBL" id="KRY98891.1"/>
    </source>
</evidence>
<protein>
    <submittedName>
        <fullName evidence="1">Uncharacterized protein</fullName>
    </submittedName>
</protein>
<gene>
    <name evidence="1" type="ORF">T11_18286</name>
</gene>
<accession>A0A0V1GKN5</accession>
<dbReference type="AlphaFoldDB" id="A0A0V1GKN5"/>
<comment type="caution">
    <text evidence="1">The sequence shown here is derived from an EMBL/GenBank/DDBJ whole genome shotgun (WGS) entry which is preliminary data.</text>
</comment>
<dbReference type="Proteomes" id="UP000055024">
    <property type="component" value="Unassembled WGS sequence"/>
</dbReference>
<proteinExistence type="predicted"/>
<reference evidence="1 2" key="1">
    <citation type="submission" date="2015-01" db="EMBL/GenBank/DDBJ databases">
        <title>Evolution of Trichinella species and genotypes.</title>
        <authorList>
            <person name="Korhonen P.K."/>
            <person name="Edoardo P."/>
            <person name="Giuseppe L.R."/>
            <person name="Gasser R.B."/>
        </authorList>
    </citation>
    <scope>NUCLEOTIDE SEQUENCE [LARGE SCALE GENOMIC DNA]</scope>
    <source>
        <strain evidence="1">ISS1029</strain>
    </source>
</reference>
<dbReference type="EMBL" id="JYDP01001115">
    <property type="protein sequence ID" value="KRY98891.1"/>
    <property type="molecule type" value="Genomic_DNA"/>
</dbReference>
<keyword evidence="2" id="KW-1185">Reference proteome</keyword>